<evidence type="ECO:0000256" key="2">
    <source>
        <dbReference type="ARBA" id="ARBA00022741"/>
    </source>
</evidence>
<dbReference type="Pfam" id="PF00004">
    <property type="entry name" value="AAA"/>
    <property type="match status" value="2"/>
</dbReference>
<gene>
    <name evidence="5" type="primary">AFG2</name>
    <name evidence="5" type="ORF">MCUN1_001432</name>
</gene>
<dbReference type="InterPro" id="IPR003960">
    <property type="entry name" value="ATPase_AAA_CS"/>
</dbReference>
<proteinExistence type="predicted"/>
<dbReference type="CDD" id="cd19511">
    <property type="entry name" value="RecA-like_CDC48_r2-like"/>
    <property type="match status" value="1"/>
</dbReference>
<dbReference type="PANTHER" id="PTHR23077:SF27">
    <property type="entry name" value="ATPASE FAMILY GENE 2 PROTEIN HOMOLOG A"/>
    <property type="match status" value="1"/>
</dbReference>
<dbReference type="InterPro" id="IPR003959">
    <property type="entry name" value="ATPase_AAA_core"/>
</dbReference>
<dbReference type="PROSITE" id="PS00674">
    <property type="entry name" value="AAA"/>
    <property type="match status" value="2"/>
</dbReference>
<dbReference type="FunFam" id="3.40.50.300:FF:000018">
    <property type="entry name" value="Cell division control 48"/>
    <property type="match status" value="1"/>
</dbReference>
<evidence type="ECO:0000313" key="5">
    <source>
        <dbReference type="EMBL" id="WFD34591.1"/>
    </source>
</evidence>
<dbReference type="PANTHER" id="PTHR23077">
    <property type="entry name" value="AAA-FAMILY ATPASE"/>
    <property type="match status" value="1"/>
</dbReference>
<dbReference type="InterPro" id="IPR041569">
    <property type="entry name" value="AAA_lid_3"/>
</dbReference>
<dbReference type="Gene3D" id="3.40.50.300">
    <property type="entry name" value="P-loop containing nucleotide triphosphate hydrolases"/>
    <property type="match status" value="2"/>
</dbReference>
<sequence length="751" mass="80061">MSNDSRHALVLYVRPGAPSFSVDTRILVHAGTLKARHIATGSHIVVTAGHRLFGGTAWPSFDLPDATVSVPHMLAHGAKVETGARVDIAAVRPPGKGSKGVTSCPAHTLRMNVSGDSSTAVALLEAVIQHLVVDMGVVVLGETIAVPFQGATYMATADSAAVLNDTRAETARASDKTQTVVMVTRQTRVTVALRAAEALVNDAAYSALGGLDAQIAAIRTLVELPLTRPELFHRYGLPTPRGVLLYGPPGTGKTSLARAVAGSLNAHILTINGPELSSAYHGETESKLRAIFEQAQQHPRCIVLIDEIDALAPRRDSSASVHGEGAGEVERRVVATLLTLLDGLGSDRADSRVVVIAATNRPNALDPALRRPGRLDREIEIGVPDAGVRASILRVLLRKVPHKLTDQDIDDVAQRTHGYVGADLASLVREAGMSAIQRTVQAPLDEAMQQLSLDDDDAVGPADFVHAQTIVLPSAMREALVEVPKVYWSDIADDEESSVRRQIQECVEWPLRHADAFARLGVDAPRGVLMYGPPGCSKTLTAKALATESGLNFLAVRGPELLSKYVGESERAVREVFRRARAAAPSIIFFDEIDAISSARNTHASEGSSDRIVASLLTEMDGVDKASHVVIVAATNRPECIDPALIRPGRLDRLVYVGPPGLSARRRILEIRTQRMSVASDVDLDELAALTAGCSGAEVAAVCQEAGLLALSEDMASKEVAHRHLASAARTMKRRITPAMLAAFTSWRTSM</sequence>
<evidence type="ECO:0000259" key="4">
    <source>
        <dbReference type="SMART" id="SM00382"/>
    </source>
</evidence>
<dbReference type="AlphaFoldDB" id="A0AAF0JAS0"/>
<dbReference type="Gene3D" id="1.10.8.60">
    <property type="match status" value="2"/>
</dbReference>
<feature type="domain" description="AAA+ ATPase" evidence="4">
    <location>
        <begin position="239"/>
        <end position="385"/>
    </location>
</feature>
<dbReference type="FunFam" id="3.40.50.300:FF:001985">
    <property type="entry name" value="Chromosome 9, whole genome shotgun sequence"/>
    <property type="match status" value="1"/>
</dbReference>
<protein>
    <submittedName>
        <fullName evidence="5">AAA+-type ATPase</fullName>
    </submittedName>
</protein>
<evidence type="ECO:0000256" key="3">
    <source>
        <dbReference type="ARBA" id="ARBA00022840"/>
    </source>
</evidence>
<keyword evidence="1" id="KW-0677">Repeat</keyword>
<keyword evidence="2" id="KW-0547">Nucleotide-binding</keyword>
<name>A0AAF0JAS0_9BASI</name>
<dbReference type="GO" id="GO:0016887">
    <property type="term" value="F:ATP hydrolysis activity"/>
    <property type="evidence" value="ECO:0007669"/>
    <property type="project" value="InterPro"/>
</dbReference>
<dbReference type="InterPro" id="IPR050168">
    <property type="entry name" value="AAA_ATPase_domain"/>
</dbReference>
<dbReference type="GO" id="GO:0005737">
    <property type="term" value="C:cytoplasm"/>
    <property type="evidence" value="ECO:0007669"/>
    <property type="project" value="TreeGrafter"/>
</dbReference>
<dbReference type="SUPFAM" id="SSF52540">
    <property type="entry name" value="P-loop containing nucleoside triphosphate hydrolases"/>
    <property type="match status" value="2"/>
</dbReference>
<organism evidence="5 6">
    <name type="scientific">Malassezia cuniculi</name>
    <dbReference type="NCBI Taxonomy" id="948313"/>
    <lineage>
        <taxon>Eukaryota</taxon>
        <taxon>Fungi</taxon>
        <taxon>Dikarya</taxon>
        <taxon>Basidiomycota</taxon>
        <taxon>Ustilaginomycotina</taxon>
        <taxon>Malasseziomycetes</taxon>
        <taxon>Malasseziales</taxon>
        <taxon>Malasseziaceae</taxon>
        <taxon>Malassezia</taxon>
    </lineage>
</organism>
<reference evidence="5" key="1">
    <citation type="submission" date="2023-03" db="EMBL/GenBank/DDBJ databases">
        <title>Mating type loci evolution in Malassezia.</title>
        <authorList>
            <person name="Coelho M.A."/>
        </authorList>
    </citation>
    <scope>NUCLEOTIDE SEQUENCE</scope>
    <source>
        <strain evidence="5">CBS 11721</strain>
    </source>
</reference>
<feature type="domain" description="AAA+ ATPase" evidence="4">
    <location>
        <begin position="524"/>
        <end position="661"/>
    </location>
</feature>
<dbReference type="SMART" id="SM00382">
    <property type="entry name" value="AAA"/>
    <property type="match status" value="2"/>
</dbReference>
<evidence type="ECO:0000256" key="1">
    <source>
        <dbReference type="ARBA" id="ARBA00022737"/>
    </source>
</evidence>
<evidence type="ECO:0000313" key="6">
    <source>
        <dbReference type="Proteomes" id="UP001219933"/>
    </source>
</evidence>
<keyword evidence="3" id="KW-0067">ATP-binding</keyword>
<dbReference type="Pfam" id="PF17862">
    <property type="entry name" value="AAA_lid_3"/>
    <property type="match status" value="2"/>
</dbReference>
<dbReference type="GO" id="GO:0005524">
    <property type="term" value="F:ATP binding"/>
    <property type="evidence" value="ECO:0007669"/>
    <property type="project" value="UniProtKB-KW"/>
</dbReference>
<dbReference type="InterPro" id="IPR003593">
    <property type="entry name" value="AAA+_ATPase"/>
</dbReference>
<accession>A0AAF0JAS0</accession>
<dbReference type="Proteomes" id="UP001219933">
    <property type="component" value="Chromosome 2"/>
</dbReference>
<dbReference type="EMBL" id="CP119878">
    <property type="protein sequence ID" value="WFD34591.1"/>
    <property type="molecule type" value="Genomic_DNA"/>
</dbReference>
<dbReference type="InterPro" id="IPR027417">
    <property type="entry name" value="P-loop_NTPase"/>
</dbReference>
<keyword evidence="6" id="KW-1185">Reference proteome</keyword>